<organism evidence="1 2">
    <name type="scientific">Ficus carica</name>
    <name type="common">Common fig</name>
    <dbReference type="NCBI Taxonomy" id="3494"/>
    <lineage>
        <taxon>Eukaryota</taxon>
        <taxon>Viridiplantae</taxon>
        <taxon>Streptophyta</taxon>
        <taxon>Embryophyta</taxon>
        <taxon>Tracheophyta</taxon>
        <taxon>Spermatophyta</taxon>
        <taxon>Magnoliopsida</taxon>
        <taxon>eudicotyledons</taxon>
        <taxon>Gunneridae</taxon>
        <taxon>Pentapetalae</taxon>
        <taxon>rosids</taxon>
        <taxon>fabids</taxon>
        <taxon>Rosales</taxon>
        <taxon>Moraceae</taxon>
        <taxon>Ficeae</taxon>
        <taxon>Ficus</taxon>
    </lineage>
</organism>
<dbReference type="EMBL" id="BTGU01000025">
    <property type="protein sequence ID" value="GMN47254.1"/>
    <property type="molecule type" value="Genomic_DNA"/>
</dbReference>
<gene>
    <name evidence="1" type="ORF">TIFTF001_016427</name>
</gene>
<evidence type="ECO:0000313" key="2">
    <source>
        <dbReference type="Proteomes" id="UP001187192"/>
    </source>
</evidence>
<reference evidence="1" key="1">
    <citation type="submission" date="2023-07" db="EMBL/GenBank/DDBJ databases">
        <title>draft genome sequence of fig (Ficus carica).</title>
        <authorList>
            <person name="Takahashi T."/>
            <person name="Nishimura K."/>
        </authorList>
    </citation>
    <scope>NUCLEOTIDE SEQUENCE</scope>
</reference>
<accession>A0AA88A7J8</accession>
<sequence length="146" mass="16280">MVAIILQWTEVCNHDNQHCRVIEQCGSESQVNACGIFGRMVKGITIKMVCREMGRGPENYIETSPQGRETSLHTVFIGTNSNAYAPVIHPIDSAEGWDISEEVKSKIVNPPKTKRHLGRPRVSRILSQGKEPGTIRSNRCHGYGHN</sequence>
<protein>
    <submittedName>
        <fullName evidence="1">Uncharacterized protein</fullName>
    </submittedName>
</protein>
<name>A0AA88A7J8_FICCA</name>
<evidence type="ECO:0000313" key="1">
    <source>
        <dbReference type="EMBL" id="GMN47254.1"/>
    </source>
</evidence>
<dbReference type="AlphaFoldDB" id="A0AA88A7J8"/>
<proteinExistence type="predicted"/>
<keyword evidence="2" id="KW-1185">Reference proteome</keyword>
<comment type="caution">
    <text evidence="1">The sequence shown here is derived from an EMBL/GenBank/DDBJ whole genome shotgun (WGS) entry which is preliminary data.</text>
</comment>
<dbReference type="Proteomes" id="UP001187192">
    <property type="component" value="Unassembled WGS sequence"/>
</dbReference>